<evidence type="ECO:0000313" key="2">
    <source>
        <dbReference type="Proteomes" id="UP000193685"/>
    </source>
</evidence>
<dbReference type="RefSeq" id="XP_040724033.1">
    <property type="nucleotide sequence ID" value="XM_040870606.1"/>
</dbReference>
<organism evidence="1 2">
    <name type="scientific">Protomyces lactucae-debilis</name>
    <dbReference type="NCBI Taxonomy" id="2754530"/>
    <lineage>
        <taxon>Eukaryota</taxon>
        <taxon>Fungi</taxon>
        <taxon>Dikarya</taxon>
        <taxon>Ascomycota</taxon>
        <taxon>Taphrinomycotina</taxon>
        <taxon>Taphrinomycetes</taxon>
        <taxon>Taphrinales</taxon>
        <taxon>Protomycetaceae</taxon>
        <taxon>Protomyces</taxon>
    </lineage>
</organism>
<dbReference type="Proteomes" id="UP000193685">
    <property type="component" value="Unassembled WGS sequence"/>
</dbReference>
<protein>
    <submittedName>
        <fullName evidence="1">Uncharacterized protein</fullName>
    </submittedName>
</protein>
<proteinExistence type="predicted"/>
<evidence type="ECO:0000313" key="1">
    <source>
        <dbReference type="EMBL" id="ORY79899.1"/>
    </source>
</evidence>
<comment type="caution">
    <text evidence="1">The sequence shown here is derived from an EMBL/GenBank/DDBJ whole genome shotgun (WGS) entry which is preliminary data.</text>
</comment>
<accession>A0A1Y2F7Q8</accession>
<name>A0A1Y2F7Q8_PROLT</name>
<dbReference type="EMBL" id="MCFI01000014">
    <property type="protein sequence ID" value="ORY79899.1"/>
    <property type="molecule type" value="Genomic_DNA"/>
</dbReference>
<keyword evidence="2" id="KW-1185">Reference proteome</keyword>
<sequence>MSSATDSNAIVSSRETITNGHDAARKTSLYSCTVSFAMKHHCPSGTRSDCAQLCQDMLKQIRITPTIRCQNDKTVVAKVAPSAMSFEPGTLDSDSLSGSTCDCQVVLFLEYKSSTAQCQTGSLVQDVKNSLKSKFKEDTEAQNADFVEKADTCNQ</sequence>
<gene>
    <name evidence="1" type="ORF">BCR37DRAFT_388298</name>
</gene>
<reference evidence="1 2" key="1">
    <citation type="submission" date="2016-07" db="EMBL/GenBank/DDBJ databases">
        <title>Pervasive Adenine N6-methylation of Active Genes in Fungi.</title>
        <authorList>
            <consortium name="DOE Joint Genome Institute"/>
            <person name="Mondo S.J."/>
            <person name="Dannebaum R.O."/>
            <person name="Kuo R.C."/>
            <person name="Labutti K."/>
            <person name="Haridas S."/>
            <person name="Kuo A."/>
            <person name="Salamov A."/>
            <person name="Ahrendt S.R."/>
            <person name="Lipzen A."/>
            <person name="Sullivan W."/>
            <person name="Andreopoulos W.B."/>
            <person name="Clum A."/>
            <person name="Lindquist E."/>
            <person name="Daum C."/>
            <person name="Ramamoorthy G.K."/>
            <person name="Gryganskyi A."/>
            <person name="Culley D."/>
            <person name="Magnuson J.K."/>
            <person name="James T.Y."/>
            <person name="O'Malley M.A."/>
            <person name="Stajich J.E."/>
            <person name="Spatafora J.W."/>
            <person name="Visel A."/>
            <person name="Grigoriev I.V."/>
        </authorList>
    </citation>
    <scope>NUCLEOTIDE SEQUENCE [LARGE SCALE GENOMIC DNA]</scope>
    <source>
        <strain evidence="1 2">12-1054</strain>
    </source>
</reference>
<dbReference type="AlphaFoldDB" id="A0A1Y2F7Q8"/>
<dbReference type="GeneID" id="63787205"/>